<evidence type="ECO:0000256" key="1">
    <source>
        <dbReference type="ARBA" id="ARBA00022603"/>
    </source>
</evidence>
<name>A0A3E4LNV4_9FIRM</name>
<dbReference type="SUPFAM" id="SSF53335">
    <property type="entry name" value="S-adenosyl-L-methionine-dependent methyltransferases"/>
    <property type="match status" value="1"/>
</dbReference>
<dbReference type="InterPro" id="IPR029063">
    <property type="entry name" value="SAM-dependent_MTases_sf"/>
</dbReference>
<dbReference type="Pfam" id="PF00145">
    <property type="entry name" value="DNA_methylase"/>
    <property type="match status" value="1"/>
</dbReference>
<keyword evidence="1" id="KW-0489">Methyltransferase</keyword>
<gene>
    <name evidence="4" type="ORF">DXD17_08905</name>
</gene>
<evidence type="ECO:0000256" key="3">
    <source>
        <dbReference type="ARBA" id="ARBA00022747"/>
    </source>
</evidence>
<dbReference type="Gene3D" id="3.40.50.150">
    <property type="entry name" value="Vaccinia Virus protein VP39"/>
    <property type="match status" value="1"/>
</dbReference>
<dbReference type="GO" id="GO:0009307">
    <property type="term" value="P:DNA restriction-modification system"/>
    <property type="evidence" value="ECO:0007669"/>
    <property type="project" value="UniProtKB-KW"/>
</dbReference>
<proteinExistence type="predicted"/>
<dbReference type="AlphaFoldDB" id="A0A3E4LNV4"/>
<organism evidence="4 5">
    <name type="scientific">[Ruminococcus] lactaris</name>
    <dbReference type="NCBI Taxonomy" id="46228"/>
    <lineage>
        <taxon>Bacteria</taxon>
        <taxon>Bacillati</taxon>
        <taxon>Bacillota</taxon>
        <taxon>Clostridia</taxon>
        <taxon>Lachnospirales</taxon>
        <taxon>Lachnospiraceae</taxon>
        <taxon>Mediterraneibacter</taxon>
    </lineage>
</organism>
<accession>A0A3E4LNV4</accession>
<evidence type="ECO:0000313" key="4">
    <source>
        <dbReference type="EMBL" id="RGK39161.1"/>
    </source>
</evidence>
<sequence>MSTLLKICETLQCDLDAVVELKGLDSVKETESEETVTRFDHKTYSPRLVSLFSGCGGMDKGFEDAGYSRVWANDFDKDAQAVFRLNLGEIDGRDITTVPVDDIPDCDILTKNDFLWLFEDDLSNCRLIPDADSITGQEVREQFDFDATKMPEVNVISAPEDAQVSGEP</sequence>
<evidence type="ECO:0000256" key="2">
    <source>
        <dbReference type="ARBA" id="ARBA00022679"/>
    </source>
</evidence>
<dbReference type="GO" id="GO:0032259">
    <property type="term" value="P:methylation"/>
    <property type="evidence" value="ECO:0007669"/>
    <property type="project" value="UniProtKB-KW"/>
</dbReference>
<comment type="caution">
    <text evidence="4">The sequence shown here is derived from an EMBL/GenBank/DDBJ whole genome shotgun (WGS) entry which is preliminary data.</text>
</comment>
<dbReference type="InterPro" id="IPR001525">
    <property type="entry name" value="C5_MeTfrase"/>
</dbReference>
<dbReference type="Proteomes" id="UP000260793">
    <property type="component" value="Unassembled WGS sequence"/>
</dbReference>
<keyword evidence="2" id="KW-0808">Transferase</keyword>
<dbReference type="EMBL" id="QSQN01000021">
    <property type="protein sequence ID" value="RGK39161.1"/>
    <property type="molecule type" value="Genomic_DNA"/>
</dbReference>
<keyword evidence="3" id="KW-0680">Restriction system</keyword>
<reference evidence="4 5" key="1">
    <citation type="submission" date="2018-08" db="EMBL/GenBank/DDBJ databases">
        <title>A genome reference for cultivated species of the human gut microbiota.</title>
        <authorList>
            <person name="Zou Y."/>
            <person name="Xue W."/>
            <person name="Luo G."/>
        </authorList>
    </citation>
    <scope>NUCLEOTIDE SEQUENCE [LARGE SCALE GENOMIC DNA]</scope>
    <source>
        <strain evidence="4 5">TF11-7</strain>
    </source>
</reference>
<dbReference type="GO" id="GO:0008168">
    <property type="term" value="F:methyltransferase activity"/>
    <property type="evidence" value="ECO:0007669"/>
    <property type="project" value="UniProtKB-KW"/>
</dbReference>
<protein>
    <submittedName>
        <fullName evidence="4">Uncharacterized protein</fullName>
    </submittedName>
</protein>
<evidence type="ECO:0000313" key="5">
    <source>
        <dbReference type="Proteomes" id="UP000260793"/>
    </source>
</evidence>